<evidence type="ECO:0000256" key="1">
    <source>
        <dbReference type="SAM" id="MobiDB-lite"/>
    </source>
</evidence>
<feature type="region of interest" description="Disordered" evidence="1">
    <location>
        <begin position="1"/>
        <end position="20"/>
    </location>
</feature>
<name>A0AAD2Q0Y1_9AGAR</name>
<comment type="caution">
    <text evidence="2">The sequence shown here is derived from an EMBL/GenBank/DDBJ whole genome shotgun (WGS) entry which is preliminary data.</text>
</comment>
<protein>
    <submittedName>
        <fullName evidence="2">Uncharacterized protein</fullName>
    </submittedName>
</protein>
<evidence type="ECO:0000313" key="3">
    <source>
        <dbReference type="Proteomes" id="UP001295794"/>
    </source>
</evidence>
<reference evidence="2" key="1">
    <citation type="submission" date="2023-11" db="EMBL/GenBank/DDBJ databases">
        <authorList>
            <person name="De Vega J J."/>
            <person name="De Vega J J."/>
        </authorList>
    </citation>
    <scope>NUCLEOTIDE SEQUENCE</scope>
</reference>
<dbReference type="Proteomes" id="UP001295794">
    <property type="component" value="Unassembled WGS sequence"/>
</dbReference>
<evidence type="ECO:0000313" key="2">
    <source>
        <dbReference type="EMBL" id="CAK5263903.1"/>
    </source>
</evidence>
<gene>
    <name evidence="2" type="ORF">MYCIT1_LOCUS3643</name>
</gene>
<organism evidence="2 3">
    <name type="scientific">Mycena citricolor</name>
    <dbReference type="NCBI Taxonomy" id="2018698"/>
    <lineage>
        <taxon>Eukaryota</taxon>
        <taxon>Fungi</taxon>
        <taxon>Dikarya</taxon>
        <taxon>Basidiomycota</taxon>
        <taxon>Agaricomycotina</taxon>
        <taxon>Agaricomycetes</taxon>
        <taxon>Agaricomycetidae</taxon>
        <taxon>Agaricales</taxon>
        <taxon>Marasmiineae</taxon>
        <taxon>Mycenaceae</taxon>
        <taxon>Mycena</taxon>
    </lineage>
</organism>
<dbReference type="EMBL" id="CAVNYO010000045">
    <property type="protein sequence ID" value="CAK5263903.1"/>
    <property type="molecule type" value="Genomic_DNA"/>
</dbReference>
<sequence length="179" mass="19501">MWGNDQNPNGTPISLNGPTPDTFRPQFESFVSGVIESEFQSIVPAYKLSGGWEKWFHAELCVFINHYAGAPGFKADREPPVYPDSGFADIALEDPATGAVSHVVEIKCSLKTETAARANQRAGDDITKLGGNPKTGKKTELKVNYAGAAKIVLLLVVDDVVPDTIPWDAIQDEDRPRLF</sequence>
<feature type="compositionally biased region" description="Polar residues" evidence="1">
    <location>
        <begin position="1"/>
        <end position="19"/>
    </location>
</feature>
<keyword evidence="3" id="KW-1185">Reference proteome</keyword>
<proteinExistence type="predicted"/>
<accession>A0AAD2Q0Y1</accession>
<dbReference type="AlphaFoldDB" id="A0AAD2Q0Y1"/>